<dbReference type="Proteomes" id="UP001362999">
    <property type="component" value="Unassembled WGS sequence"/>
</dbReference>
<feature type="transmembrane region" description="Helical" evidence="1">
    <location>
        <begin position="50"/>
        <end position="69"/>
    </location>
</feature>
<keyword evidence="3" id="KW-1185">Reference proteome</keyword>
<sequence length="165" mass="18408">MLLRSLYCFVAPPCRLSPDSFGLVIFASPYIFITLPPARFRSLPKASDFLSFLLAIDILPITPPVPVLFPSRTNSSICPSPSSLMINLLLPPPILFVFFKFLIISHLRELLVSSSSPATLFPVSLIALTTCLRPLYRSRSEHSAGRTFDHTCALQNLNYCTFLLF</sequence>
<name>A0AAW0AJI5_9AGAR</name>
<protein>
    <submittedName>
        <fullName evidence="2">Uncharacterized protein</fullName>
    </submittedName>
</protein>
<dbReference type="EMBL" id="JAWWNJ010000063">
    <property type="protein sequence ID" value="KAK7012857.1"/>
    <property type="molecule type" value="Genomic_DNA"/>
</dbReference>
<keyword evidence="1" id="KW-0472">Membrane</keyword>
<comment type="caution">
    <text evidence="2">The sequence shown here is derived from an EMBL/GenBank/DDBJ whole genome shotgun (WGS) entry which is preliminary data.</text>
</comment>
<gene>
    <name evidence="2" type="ORF">R3P38DRAFT_3015943</name>
</gene>
<evidence type="ECO:0000256" key="1">
    <source>
        <dbReference type="SAM" id="Phobius"/>
    </source>
</evidence>
<evidence type="ECO:0000313" key="2">
    <source>
        <dbReference type="EMBL" id="KAK7012857.1"/>
    </source>
</evidence>
<dbReference type="AlphaFoldDB" id="A0AAW0AJI5"/>
<feature type="transmembrane region" description="Helical" evidence="1">
    <location>
        <begin position="89"/>
        <end position="107"/>
    </location>
</feature>
<keyword evidence="1" id="KW-1133">Transmembrane helix</keyword>
<feature type="transmembrane region" description="Helical" evidence="1">
    <location>
        <begin position="119"/>
        <end position="136"/>
    </location>
</feature>
<feature type="transmembrane region" description="Helical" evidence="1">
    <location>
        <begin position="20"/>
        <end position="38"/>
    </location>
</feature>
<reference evidence="2 3" key="1">
    <citation type="journal article" date="2024" name="J Genomics">
        <title>Draft genome sequencing and assembly of Favolaschia claudopus CIRM-BRFM 2984 isolated from oak limbs.</title>
        <authorList>
            <person name="Navarro D."/>
            <person name="Drula E."/>
            <person name="Chaduli D."/>
            <person name="Cazenave R."/>
            <person name="Ahrendt S."/>
            <person name="Wang J."/>
            <person name="Lipzen A."/>
            <person name="Daum C."/>
            <person name="Barry K."/>
            <person name="Grigoriev I.V."/>
            <person name="Favel A."/>
            <person name="Rosso M.N."/>
            <person name="Martin F."/>
        </authorList>
    </citation>
    <scope>NUCLEOTIDE SEQUENCE [LARGE SCALE GENOMIC DNA]</scope>
    <source>
        <strain evidence="2 3">CIRM-BRFM 2984</strain>
    </source>
</reference>
<keyword evidence="1" id="KW-0812">Transmembrane</keyword>
<organism evidence="2 3">
    <name type="scientific">Favolaschia claudopus</name>
    <dbReference type="NCBI Taxonomy" id="2862362"/>
    <lineage>
        <taxon>Eukaryota</taxon>
        <taxon>Fungi</taxon>
        <taxon>Dikarya</taxon>
        <taxon>Basidiomycota</taxon>
        <taxon>Agaricomycotina</taxon>
        <taxon>Agaricomycetes</taxon>
        <taxon>Agaricomycetidae</taxon>
        <taxon>Agaricales</taxon>
        <taxon>Marasmiineae</taxon>
        <taxon>Mycenaceae</taxon>
        <taxon>Favolaschia</taxon>
    </lineage>
</organism>
<evidence type="ECO:0000313" key="3">
    <source>
        <dbReference type="Proteomes" id="UP001362999"/>
    </source>
</evidence>
<proteinExistence type="predicted"/>
<accession>A0AAW0AJI5</accession>